<dbReference type="KEGG" id="lvs:LOKVESSMR4R_02861"/>
<dbReference type="EMBL" id="CP021431">
    <property type="protein sequence ID" value="ARU02152.1"/>
    <property type="molecule type" value="Genomic_DNA"/>
</dbReference>
<reference evidence="2 3" key="1">
    <citation type="submission" date="2017-05" db="EMBL/GenBank/DDBJ databases">
        <title>Genome Sequence of Loktanella vestfoldensis Strain SMR4r Isolated from a Culture of the Diatom Skeletonema marinoi.</title>
        <authorList>
            <person name="Topel M."/>
            <person name="Pinder M.I.M."/>
            <person name="Johansson O.N."/>
            <person name="Kourtchenko O."/>
            <person name="Godhe A."/>
            <person name="Clarke A.K."/>
        </authorList>
    </citation>
    <scope>NUCLEOTIDE SEQUENCE [LARGE SCALE GENOMIC DNA]</scope>
    <source>
        <strain evidence="2 3">SMR4r</strain>
    </source>
</reference>
<evidence type="ECO:0000313" key="2">
    <source>
        <dbReference type="EMBL" id="ARU02152.1"/>
    </source>
</evidence>
<name>A0A1Y0EFQ7_9RHOB</name>
<accession>A0A1Y0EFQ7</accession>
<dbReference type="OrthoDB" id="7851333at2"/>
<proteinExistence type="predicted"/>
<sequence length="172" mass="18623">MADFFRPEARAFFWRWREVLAACAVALFGLWWALNAAGMNVWLGYLIGVAGLGWGLAAMQRARFAQDGEGPGVVQLRERRLAYFGPLDGGILDLDDLTEVALDPGSYPDPSWILTGIGGQRIAIPINAAGADALFDVFAALPGIKTGAMLDVLSRTPDALVVIWSRARPLLH</sequence>
<feature type="transmembrane region" description="Helical" evidence="1">
    <location>
        <begin position="12"/>
        <end position="33"/>
    </location>
</feature>
<evidence type="ECO:0000313" key="3">
    <source>
        <dbReference type="Proteomes" id="UP000195273"/>
    </source>
</evidence>
<dbReference type="RefSeq" id="WP_087209654.1">
    <property type="nucleotide sequence ID" value="NZ_CP021431.1"/>
</dbReference>
<gene>
    <name evidence="2" type="ORF">LOKVESSMR4R_02861</name>
</gene>
<evidence type="ECO:0000256" key="1">
    <source>
        <dbReference type="SAM" id="Phobius"/>
    </source>
</evidence>
<protein>
    <submittedName>
        <fullName evidence="2">Uncharacterized protein</fullName>
    </submittedName>
</protein>
<organism evidence="2 3">
    <name type="scientific">Yoonia vestfoldensis</name>
    <dbReference type="NCBI Taxonomy" id="245188"/>
    <lineage>
        <taxon>Bacteria</taxon>
        <taxon>Pseudomonadati</taxon>
        <taxon>Pseudomonadota</taxon>
        <taxon>Alphaproteobacteria</taxon>
        <taxon>Rhodobacterales</taxon>
        <taxon>Paracoccaceae</taxon>
        <taxon>Yoonia</taxon>
    </lineage>
</organism>
<feature type="transmembrane region" description="Helical" evidence="1">
    <location>
        <begin position="39"/>
        <end position="57"/>
    </location>
</feature>
<keyword evidence="1" id="KW-0472">Membrane</keyword>
<keyword evidence="1" id="KW-0812">Transmembrane</keyword>
<dbReference type="Proteomes" id="UP000195273">
    <property type="component" value="Chromosome"/>
</dbReference>
<keyword evidence="3" id="KW-1185">Reference proteome</keyword>
<dbReference type="AlphaFoldDB" id="A0A1Y0EFQ7"/>
<dbReference type="STRING" id="1122181.GCA_000382265_00298"/>
<keyword evidence="1" id="KW-1133">Transmembrane helix</keyword>